<evidence type="ECO:0000256" key="1">
    <source>
        <dbReference type="ARBA" id="ARBA00023115"/>
    </source>
</evidence>
<dbReference type="SUPFAM" id="SSF53335">
    <property type="entry name" value="S-adenosyl-L-methionine-dependent methyltransferases"/>
    <property type="match status" value="1"/>
</dbReference>
<evidence type="ECO:0000313" key="3">
    <source>
        <dbReference type="Proteomes" id="UP000198908"/>
    </source>
</evidence>
<dbReference type="GO" id="GO:0006596">
    <property type="term" value="P:polyamine biosynthetic process"/>
    <property type="evidence" value="ECO:0007669"/>
    <property type="project" value="UniProtKB-KW"/>
</dbReference>
<dbReference type="STRING" id="416944.SAMN05421548_11257"/>
<gene>
    <name evidence="2" type="ORF">SAMN05421548_11257</name>
</gene>
<dbReference type="InterPro" id="IPR029063">
    <property type="entry name" value="SAM-dependent_MTases_sf"/>
</dbReference>
<organism evidence="2 3">
    <name type="scientific">Paraburkholderia lycopersici</name>
    <dbReference type="NCBI Taxonomy" id="416944"/>
    <lineage>
        <taxon>Bacteria</taxon>
        <taxon>Pseudomonadati</taxon>
        <taxon>Pseudomonadota</taxon>
        <taxon>Betaproteobacteria</taxon>
        <taxon>Burkholderiales</taxon>
        <taxon>Burkholderiaceae</taxon>
        <taxon>Paraburkholderia</taxon>
    </lineage>
</organism>
<proteinExistence type="predicted"/>
<keyword evidence="1" id="KW-0620">Polyamine biosynthesis</keyword>
<dbReference type="PANTHER" id="PTHR43317">
    <property type="entry name" value="THERMOSPERMINE SYNTHASE ACAULIS5"/>
    <property type="match status" value="1"/>
</dbReference>
<name>A0A1G6QR43_9BURK</name>
<dbReference type="OrthoDB" id="117774at2"/>
<dbReference type="Gene3D" id="3.40.50.150">
    <property type="entry name" value="Vaccinia Virus protein VP39"/>
    <property type="match status" value="1"/>
</dbReference>
<dbReference type="CDD" id="cd02440">
    <property type="entry name" value="AdoMet_MTases"/>
    <property type="match status" value="1"/>
</dbReference>
<evidence type="ECO:0000313" key="2">
    <source>
        <dbReference type="EMBL" id="SDC94186.1"/>
    </source>
</evidence>
<dbReference type="PANTHER" id="PTHR43317:SF11">
    <property type="entry name" value="POLYAMINE AMINOPROPYLTRANSFERASE 2"/>
    <property type="match status" value="1"/>
</dbReference>
<dbReference type="Proteomes" id="UP000198908">
    <property type="component" value="Unassembled WGS sequence"/>
</dbReference>
<dbReference type="NCBIfam" id="NF037959">
    <property type="entry name" value="MFS_SpdSyn"/>
    <property type="match status" value="1"/>
</dbReference>
<dbReference type="AlphaFoldDB" id="A0A1G6QR43"/>
<sequence>MHSWENPALPSDLGLLAPLFAELSGQRPGVPAVHDGLRTRILCFGTLGVQTAMRKNDPFALHLPYTRAMMAFQLFQPRPAHILIVGLGGGSLSKYCHLCFPEAIVTTVEIDERVIALRDQFHIPDDSTRFRVVHADAAAHLAARRDTADVILLDGFDAFGLPVNLSSQAFYDDCHACLRDGGVLVANLLERGACAASCFERIGRAFEPRTYCTWARHDGNPIAVAVKNAPAPDWPALHQRARDIVLAGGLDLVTHAKNMERNDVARIAAHGAGLTR</sequence>
<dbReference type="EMBL" id="FMYQ01000012">
    <property type="protein sequence ID" value="SDC94186.1"/>
    <property type="molecule type" value="Genomic_DNA"/>
</dbReference>
<reference evidence="3" key="1">
    <citation type="submission" date="2016-09" db="EMBL/GenBank/DDBJ databases">
        <authorList>
            <person name="Varghese N."/>
            <person name="Submissions S."/>
        </authorList>
    </citation>
    <scope>NUCLEOTIDE SEQUENCE [LARGE SCALE GENOMIC DNA]</scope>
    <source>
        <strain evidence="3">TNe-862</strain>
    </source>
</reference>
<protein>
    <submittedName>
        <fullName evidence="2">Spermidine synthase</fullName>
    </submittedName>
</protein>
<dbReference type="Pfam" id="PF01564">
    <property type="entry name" value="Spermine_synth"/>
    <property type="match status" value="1"/>
</dbReference>
<dbReference type="RefSeq" id="WP_091997721.1">
    <property type="nucleotide sequence ID" value="NZ_FMYQ01000012.1"/>
</dbReference>
<keyword evidence="3" id="KW-1185">Reference proteome</keyword>
<accession>A0A1G6QR43</accession>